<dbReference type="Pfam" id="PF01843">
    <property type="entry name" value="DIL"/>
    <property type="match status" value="1"/>
</dbReference>
<keyword evidence="17" id="KW-0472">Membrane</keyword>
<dbReference type="CDD" id="cd11301">
    <property type="entry name" value="Fut1_Fut2_like"/>
    <property type="match status" value="1"/>
</dbReference>
<evidence type="ECO:0000256" key="21">
    <source>
        <dbReference type="RuleBase" id="RU363129"/>
    </source>
</evidence>
<comment type="similarity">
    <text evidence="7">Belongs to the Izumo family.</text>
</comment>
<keyword evidence="9 21" id="KW-0328">Glycosyltransferase</keyword>
<evidence type="ECO:0000256" key="2">
    <source>
        <dbReference type="ARBA" id="ARBA00000758"/>
    </source>
</evidence>
<dbReference type="eggNOG" id="ENOG502S316">
    <property type="taxonomic scope" value="Eukaryota"/>
</dbReference>
<dbReference type="GO" id="GO:0006629">
    <property type="term" value="P:lipid metabolic process"/>
    <property type="evidence" value="ECO:0007669"/>
    <property type="project" value="UniProtKB-KW"/>
</dbReference>
<evidence type="ECO:0000259" key="22">
    <source>
        <dbReference type="PROSITE" id="PS51126"/>
    </source>
</evidence>
<evidence type="ECO:0000256" key="1">
    <source>
        <dbReference type="ARBA" id="ARBA00000336"/>
    </source>
</evidence>
<dbReference type="STRING" id="10029.G3HZX1"/>
<keyword evidence="10 21" id="KW-0808">Transferase</keyword>
<evidence type="ECO:0000256" key="16">
    <source>
        <dbReference type="ARBA" id="ARBA00023098"/>
    </source>
</evidence>
<dbReference type="UniPathway" id="UPA00378"/>
<evidence type="ECO:0000256" key="10">
    <source>
        <dbReference type="ARBA" id="ARBA00022679"/>
    </source>
</evidence>
<evidence type="ECO:0000313" key="23">
    <source>
        <dbReference type="EMBL" id="EGW03975.1"/>
    </source>
</evidence>
<evidence type="ECO:0000256" key="6">
    <source>
        <dbReference type="ARBA" id="ARBA00004922"/>
    </source>
</evidence>
<keyword evidence="16" id="KW-0443">Lipid metabolism</keyword>
<evidence type="ECO:0000256" key="14">
    <source>
        <dbReference type="ARBA" id="ARBA00022989"/>
    </source>
</evidence>
<evidence type="ECO:0000256" key="8">
    <source>
        <dbReference type="ARBA" id="ARBA00009857"/>
    </source>
</evidence>
<dbReference type="Proteomes" id="UP000001075">
    <property type="component" value="Unassembled WGS sequence"/>
</dbReference>
<evidence type="ECO:0000256" key="4">
    <source>
        <dbReference type="ARBA" id="ARBA00001441"/>
    </source>
</evidence>
<evidence type="ECO:0000256" key="15">
    <source>
        <dbReference type="ARBA" id="ARBA00023034"/>
    </source>
</evidence>
<evidence type="ECO:0000256" key="11">
    <source>
        <dbReference type="ARBA" id="ARBA00022692"/>
    </source>
</evidence>
<evidence type="ECO:0000313" key="24">
    <source>
        <dbReference type="Proteomes" id="UP000001075"/>
    </source>
</evidence>
<evidence type="ECO:0000256" key="13">
    <source>
        <dbReference type="ARBA" id="ARBA00022968"/>
    </source>
</evidence>
<dbReference type="PANTHER" id="PTHR11927">
    <property type="entry name" value="GALACTOSIDE 2-L-FUCOSYLTRANSFERASE"/>
    <property type="match status" value="1"/>
</dbReference>
<evidence type="ECO:0000256" key="5">
    <source>
        <dbReference type="ARBA" id="ARBA00004447"/>
    </source>
</evidence>
<dbReference type="InterPro" id="IPR002710">
    <property type="entry name" value="Dilute_dom"/>
</dbReference>
<gene>
    <name evidence="23" type="ORF">I79_016635</name>
</gene>
<comment type="subcellular location">
    <subcellularLocation>
        <location evidence="5 21">Golgi apparatus</location>
        <location evidence="5 21">Golgi stack membrane</location>
        <topology evidence="5 21">Single-pass type II membrane protein</topology>
    </subcellularLocation>
</comment>
<name>G3HZX1_CRIGR</name>
<dbReference type="AlphaFoldDB" id="G3HZX1"/>
<dbReference type="GO" id="GO:0032580">
    <property type="term" value="C:Golgi cisterna membrane"/>
    <property type="evidence" value="ECO:0007669"/>
    <property type="project" value="UniProtKB-SubCell"/>
</dbReference>
<comment type="catalytic activity">
    <reaction evidence="2">
        <text>beta-D-galactosyl-(1-&gt;3)-N-acetyl-D-galactosamine + GDP-beta-L-fucose = alpha-L-fucosyl-(1-&gt;2)-beta-D-galactosyl-(1-&gt;3)-N-acetyl-D-galactosamine + GDP + H(+)</text>
        <dbReference type="Rhea" id="RHEA:62964"/>
        <dbReference type="ChEBI" id="CHEBI:15378"/>
        <dbReference type="ChEBI" id="CHEBI:57273"/>
        <dbReference type="ChEBI" id="CHEBI:58189"/>
        <dbReference type="ChEBI" id="CHEBI:84728"/>
        <dbReference type="ChEBI" id="CHEBI:546807"/>
    </reaction>
    <physiologicalReaction direction="left-to-right" evidence="2">
        <dbReference type="Rhea" id="RHEA:62965"/>
    </physiologicalReaction>
</comment>
<evidence type="ECO:0000256" key="18">
    <source>
        <dbReference type="ARBA" id="ARBA00023180"/>
    </source>
</evidence>
<dbReference type="GO" id="GO:0008107">
    <property type="term" value="F:galactoside 2-alpha-L-fucosyltransferase activity"/>
    <property type="evidence" value="ECO:0007669"/>
    <property type="project" value="UniProtKB-EC"/>
</dbReference>
<evidence type="ECO:0000256" key="3">
    <source>
        <dbReference type="ARBA" id="ARBA00001422"/>
    </source>
</evidence>
<dbReference type="PANTHER" id="PTHR11927:SF4">
    <property type="entry name" value="GALACTOSIDE ALPHA-(1,2)-FUCOSYLTRANSFERASE 1"/>
    <property type="match status" value="1"/>
</dbReference>
<comment type="similarity">
    <text evidence="8 21">Belongs to the glycosyltransferase 11 family.</text>
</comment>
<feature type="domain" description="Dilute" evidence="22">
    <location>
        <begin position="644"/>
        <end position="904"/>
    </location>
</feature>
<dbReference type="Pfam" id="PF16706">
    <property type="entry name" value="Izumo-Ig"/>
    <property type="match status" value="1"/>
</dbReference>
<evidence type="ECO:0000256" key="20">
    <source>
        <dbReference type="ARBA" id="ARBA00043835"/>
    </source>
</evidence>
<dbReference type="EC" id="2.4.1.-" evidence="21"/>
<evidence type="ECO:0000256" key="9">
    <source>
        <dbReference type="ARBA" id="ARBA00022676"/>
    </source>
</evidence>
<proteinExistence type="inferred from homology"/>
<comment type="catalytic activity">
    <reaction evidence="20">
        <text>a ganglioside GA1 + GDP-beta-L-fucose = a ganglioside Fuc-GA1 + GDP + H(+)</text>
        <dbReference type="Rhea" id="RHEA:48320"/>
        <dbReference type="ChEBI" id="CHEBI:15378"/>
        <dbReference type="ChEBI" id="CHEBI:57273"/>
        <dbReference type="ChEBI" id="CHEBI:58189"/>
        <dbReference type="ChEBI" id="CHEBI:88069"/>
        <dbReference type="ChEBI" id="CHEBI:90262"/>
    </reaction>
    <physiologicalReaction direction="left-to-right" evidence="20">
        <dbReference type="Rhea" id="RHEA:48321"/>
    </physiologicalReaction>
</comment>
<evidence type="ECO:0000256" key="17">
    <source>
        <dbReference type="ARBA" id="ARBA00023136"/>
    </source>
</evidence>
<dbReference type="PROSITE" id="PS51126">
    <property type="entry name" value="DILUTE"/>
    <property type="match status" value="1"/>
</dbReference>
<comment type="catalytic activity">
    <reaction evidence="1">
        <text>a neolactoside nLc4Cer(d18:1(4E)) + GDP-beta-L-fucose = a neolactoside IV(2)-alpha-Fuc-nLc4Cer(d18:1(4E)) + GDP + H(+)</text>
        <dbReference type="Rhea" id="RHEA:48304"/>
        <dbReference type="ChEBI" id="CHEBI:15378"/>
        <dbReference type="ChEBI" id="CHEBI:17006"/>
        <dbReference type="ChEBI" id="CHEBI:28691"/>
        <dbReference type="ChEBI" id="CHEBI:57273"/>
        <dbReference type="ChEBI" id="CHEBI:58189"/>
    </reaction>
    <physiologicalReaction direction="left-to-right" evidence="1">
        <dbReference type="Rhea" id="RHEA:48305"/>
    </physiologicalReaction>
</comment>
<keyword evidence="18 21" id="KW-0325">Glycoprotein</keyword>
<dbReference type="SMART" id="SM01132">
    <property type="entry name" value="DIL"/>
    <property type="match status" value="1"/>
</dbReference>
<comment type="catalytic activity">
    <reaction evidence="4">
        <text>a beta-D-galactosyl-(1-&gt;4)-N-acetyl-beta-D-glucosaminyl derivative + GDP-beta-L-fucose = an alpha-L-Fuc-(1-&gt;2)-beta-D-Gal-(1-&gt;4)-beta-D-GlcNAc derivative + GDP + H(+)</text>
        <dbReference type="Rhea" id="RHEA:50668"/>
        <dbReference type="ChEBI" id="CHEBI:15378"/>
        <dbReference type="ChEBI" id="CHEBI:57273"/>
        <dbReference type="ChEBI" id="CHEBI:58189"/>
        <dbReference type="ChEBI" id="CHEBI:133507"/>
        <dbReference type="ChEBI" id="CHEBI:133510"/>
        <dbReference type="EC" id="2.4.1.344"/>
    </reaction>
</comment>
<accession>G3HZX1</accession>
<dbReference type="Pfam" id="PF15005">
    <property type="entry name" value="IZUMO"/>
    <property type="match status" value="1"/>
</dbReference>
<keyword evidence="15 21" id="KW-0333">Golgi apparatus</keyword>
<evidence type="ECO:0000256" key="12">
    <source>
        <dbReference type="ARBA" id="ARBA00022729"/>
    </source>
</evidence>
<keyword evidence="11" id="KW-0812">Transmembrane</keyword>
<keyword evidence="14" id="KW-1133">Transmembrane helix</keyword>
<sequence length="954" mass="107304">MWTPSRRQLCLAFLLVCVLSTGSFFFHLYGGNFFGNELTLSILCPDYHLLKSPVAMVCLPHPLQTFNASPSCPRQSSSLSGTWTNATLLALAQLNGRPAFIQPEMHATLAPVFRISLPVLDPEVDSLTPWQHLVLHDWMSEEYSHLQDPFLKLSGFPCSWTFFHHLREQIRKEFTLHDHLREGAQHLLSGLRLGPWSIRPHTFVGVHVRRGDYLEVMPNRWKGVVGDRVYLQQAMDWFRARHKDPIFVVTSNGMEWCMENIDTSHGDVVFAGNGQESTPGKDFALLTQCNHTIMTIGTFGFWAAYLAGGDTVYLANFTLPDSEFLKIFRPKAAFLPEWVGINADLSPLQAQPHVLVRENNFNLHPSGTMLQTLIWCNKCEKQVHSCRKSMDCGERRIEVHRMEDMVLDCQLSWHHASEGLTEYSFYKVWGNSSETLMSKGREPYMTKTMVGPEDAGNYRCELGTINAGPATIIHFRVIVLGAGAEENTFQRDWDFTEANATRASGCYRTRSREGGSPRFGKLHLPVGLWINSPRKQLAKLGRRWPSAASVNVSELSLQGRRRRQQERRQQALSMAPGAADTQMVPTDPGDFDQLTQCLIQAPSNRPYFLLLQGYQDAQEKIKEIGDRQPENHPEGVPEEPLTPEAVSVELRPLILWMANTTELLSFVQEKVLEMEKEADQEGLSSDPQLCNDLELCDEALDLLDEVIMCTFQQSVYYLTKTLYSTLPALLDSNPFTAGAELPGPGAELEAMPPGLRPTLGVFQAALELTSQCELHPDLVSQTFGYLFFFSNASLLNSLMERGQGRPFYQWSRAVQIRTNLDLVLDWLQGAGLGDIATEFFRKLSIAVNLLCVPRTSLLKLHHLLSHYHLGPGCGPPPAWDPPPAERDAVDTGDIFESFSSHPPLILPLGSSRLRLTGLVTDDALHRELRRLRRLLWDLEQQAPPRHGPPVAASP</sequence>
<keyword evidence="12" id="KW-0732">Signal</keyword>
<dbReference type="Pfam" id="PF01531">
    <property type="entry name" value="Glyco_transf_11"/>
    <property type="match status" value="1"/>
</dbReference>
<dbReference type="InterPro" id="IPR002516">
    <property type="entry name" value="Glyco_trans_11"/>
</dbReference>
<comment type="catalytic activity">
    <reaction evidence="19">
        <text>a ganglioside GM1 + GDP-beta-L-fucose = a ganglioside Fuc-GM1 + GDP + H(+)</text>
        <dbReference type="Rhea" id="RHEA:48292"/>
        <dbReference type="ChEBI" id="CHEBI:15378"/>
        <dbReference type="ChEBI" id="CHEBI:57273"/>
        <dbReference type="ChEBI" id="CHEBI:58189"/>
        <dbReference type="ChEBI" id="CHEBI:82639"/>
        <dbReference type="ChEBI" id="CHEBI:90189"/>
    </reaction>
    <physiologicalReaction direction="left-to-right" evidence="19">
        <dbReference type="Rhea" id="RHEA:48293"/>
    </physiologicalReaction>
</comment>
<dbReference type="EMBL" id="JH000991">
    <property type="protein sequence ID" value="EGW03975.1"/>
    <property type="molecule type" value="Genomic_DNA"/>
</dbReference>
<dbReference type="GlyGen" id="G3HZX1">
    <property type="glycosylation" value="1 site"/>
</dbReference>
<organism evidence="23 24">
    <name type="scientific">Cricetulus griseus</name>
    <name type="common">Chinese hamster</name>
    <name type="synonym">Cricetulus barabensis griseus</name>
    <dbReference type="NCBI Taxonomy" id="10029"/>
    <lineage>
        <taxon>Eukaryota</taxon>
        <taxon>Metazoa</taxon>
        <taxon>Chordata</taxon>
        <taxon>Craniata</taxon>
        <taxon>Vertebrata</taxon>
        <taxon>Euteleostomi</taxon>
        <taxon>Mammalia</taxon>
        <taxon>Eutheria</taxon>
        <taxon>Euarchontoglires</taxon>
        <taxon>Glires</taxon>
        <taxon>Rodentia</taxon>
        <taxon>Myomorpha</taxon>
        <taxon>Muroidea</taxon>
        <taxon>Cricetidae</taxon>
        <taxon>Cricetinae</taxon>
        <taxon>Cricetulus</taxon>
    </lineage>
</organism>
<dbReference type="GO" id="GO:0005975">
    <property type="term" value="P:carbohydrate metabolic process"/>
    <property type="evidence" value="ECO:0007669"/>
    <property type="project" value="InterPro"/>
</dbReference>
<keyword evidence="13 21" id="KW-0735">Signal-anchor</keyword>
<comment type="pathway">
    <text evidence="6 21">Protein modification; protein glycosylation.</text>
</comment>
<evidence type="ECO:0000256" key="19">
    <source>
        <dbReference type="ARBA" id="ARBA00043729"/>
    </source>
</evidence>
<dbReference type="PaxDb" id="10029-XP_007636886.1"/>
<evidence type="ECO:0000256" key="7">
    <source>
        <dbReference type="ARBA" id="ARBA00009633"/>
    </source>
</evidence>
<dbReference type="InParanoid" id="G3HZX1"/>
<comment type="catalytic activity">
    <reaction evidence="3">
        <text>a beta-D-Gal-(1-&gt;3)-beta-D-GlcNAc-(1-&gt;3)-beta-D-Gal-(1-&gt;4)-beta-D-Glc-(1&lt;-&gt;1')-Cer(d18:1(4E)) + GDP-beta-L-fucose = alpha-L-fucosyl-(1-&gt;2)- beta-D-galactosyl-(1-&gt;3)-N-acetyl-beta-D-glucosaminyl-(1-&gt;3)-beta-D-galactosyl-(1-&gt;4)-beta-D-glucosyl-(1&lt;-&gt;1')-N-acylsphing-4-enine + GDP + H(+)</text>
        <dbReference type="Rhea" id="RHEA:32175"/>
        <dbReference type="ChEBI" id="CHEBI:15378"/>
        <dbReference type="ChEBI" id="CHEBI:17292"/>
        <dbReference type="ChEBI" id="CHEBI:28743"/>
        <dbReference type="ChEBI" id="CHEBI:57273"/>
        <dbReference type="ChEBI" id="CHEBI:58189"/>
        <dbReference type="EC" id="2.4.1.69"/>
    </reaction>
    <physiologicalReaction direction="left-to-right" evidence="3">
        <dbReference type="Rhea" id="RHEA:32176"/>
    </physiologicalReaction>
</comment>
<protein>
    <recommendedName>
        <fullName evidence="21">L-Fucosyltransferase</fullName>
        <ecNumber evidence="21">2.4.1.-</ecNumber>
    </recommendedName>
</protein>
<reference evidence="24" key="1">
    <citation type="journal article" date="2011" name="Nat. Biotechnol.">
        <title>The genomic sequence of the Chinese hamster ovary (CHO)-K1 cell line.</title>
        <authorList>
            <person name="Xu X."/>
            <person name="Nagarajan H."/>
            <person name="Lewis N.E."/>
            <person name="Pan S."/>
            <person name="Cai Z."/>
            <person name="Liu X."/>
            <person name="Chen W."/>
            <person name="Xie M."/>
            <person name="Wang W."/>
            <person name="Hammond S."/>
            <person name="Andersen M.R."/>
            <person name="Neff N."/>
            <person name="Passarelli B."/>
            <person name="Koh W."/>
            <person name="Fan H.C."/>
            <person name="Wang J."/>
            <person name="Gui Y."/>
            <person name="Lee K.H."/>
            <person name="Betenbaugh M.J."/>
            <person name="Quake S.R."/>
            <person name="Famili I."/>
            <person name="Palsson B.O."/>
            <person name="Wang J."/>
        </authorList>
    </citation>
    <scope>NUCLEOTIDE SEQUENCE [LARGE SCALE GENOMIC DNA]</scope>
    <source>
        <strain evidence="24">CHO K1 cell line</strain>
    </source>
</reference>
<dbReference type="InterPro" id="IPR029389">
    <property type="entry name" value="IZUMO"/>
</dbReference>
<dbReference type="InterPro" id="IPR032699">
    <property type="entry name" value="Izumo-Ig"/>
</dbReference>